<protein>
    <recommendedName>
        <fullName evidence="3">DUF1963 domain-containing protein</fullName>
    </recommendedName>
</protein>
<evidence type="ECO:0000313" key="1">
    <source>
        <dbReference type="EMBL" id="MDK9497222.1"/>
    </source>
</evidence>
<dbReference type="Gene3D" id="2.30.320.10">
    <property type="entry name" value="YwqG-like"/>
    <property type="match status" value="1"/>
</dbReference>
<evidence type="ECO:0008006" key="3">
    <source>
        <dbReference type="Google" id="ProtNLM"/>
    </source>
</evidence>
<reference evidence="1 2" key="1">
    <citation type="submission" date="2023-05" db="EMBL/GenBank/DDBJ databases">
        <title>Sequencing and Assembly of Streptomyces sp. NP73.</title>
        <authorList>
            <person name="Konwar A.N."/>
            <person name="Saikia K."/>
            <person name="Thakur D."/>
        </authorList>
    </citation>
    <scope>NUCLEOTIDE SEQUENCE [LARGE SCALE GENOMIC DNA]</scope>
    <source>
        <strain evidence="1 2">NP73</strain>
    </source>
</reference>
<evidence type="ECO:0000313" key="2">
    <source>
        <dbReference type="Proteomes" id="UP001223390"/>
    </source>
</evidence>
<organism evidence="1 2">
    <name type="scientific">Streptomyces katrae</name>
    <dbReference type="NCBI Taxonomy" id="68223"/>
    <lineage>
        <taxon>Bacteria</taxon>
        <taxon>Bacillati</taxon>
        <taxon>Actinomycetota</taxon>
        <taxon>Actinomycetes</taxon>
        <taxon>Kitasatosporales</taxon>
        <taxon>Streptomycetaceae</taxon>
        <taxon>Streptomyces</taxon>
    </lineage>
</organism>
<sequence>MTTLITYAGPGAPGAAVTRIGGVPLAVPGTQWPTCAECGGPLKFLAQFRLDGSGSALAGAGRAHAHVLALFACQNSPGSCQDWSASSGANAALLLPARGLRRIPRPRGRSVDVEKLFLGAAHAAEPYGAAEADYDSACAAWADRTGRPRNHVLGQLGGAPAWLQYDRTPACPDCAAPMRLAVQLQEGPDPVTAMNFGTGRAYAFTCIPCGRAAFLWQC</sequence>
<dbReference type="RefSeq" id="WP_285343084.1">
    <property type="nucleotide sequence ID" value="NZ_JASITI010000017.1"/>
</dbReference>
<proteinExistence type="predicted"/>
<name>A0ABT7GUC7_9ACTN</name>
<dbReference type="Proteomes" id="UP001223390">
    <property type="component" value="Unassembled WGS sequence"/>
</dbReference>
<keyword evidence="2" id="KW-1185">Reference proteome</keyword>
<gene>
    <name evidence="1" type="ORF">QEZ40_001878</name>
</gene>
<dbReference type="EMBL" id="JASITI010000017">
    <property type="protein sequence ID" value="MDK9497222.1"/>
    <property type="molecule type" value="Genomic_DNA"/>
</dbReference>
<accession>A0ABT7GUC7</accession>
<comment type="caution">
    <text evidence="1">The sequence shown here is derived from an EMBL/GenBank/DDBJ whole genome shotgun (WGS) entry which is preliminary data.</text>
</comment>